<evidence type="ECO:0000256" key="1">
    <source>
        <dbReference type="SAM" id="MobiDB-lite"/>
    </source>
</evidence>
<dbReference type="AlphaFoldDB" id="A0A011QUS6"/>
<keyword evidence="2" id="KW-0732">Signal</keyword>
<evidence type="ECO:0000313" key="3">
    <source>
        <dbReference type="EMBL" id="EXI82639.1"/>
    </source>
</evidence>
<name>A0A011QUS6_9PROT</name>
<feature type="region of interest" description="Disordered" evidence="1">
    <location>
        <begin position="27"/>
        <end position="48"/>
    </location>
</feature>
<protein>
    <recommendedName>
        <fullName evidence="5">DUF4124 domain-containing protein</fullName>
    </recommendedName>
</protein>
<accession>A0A011QUS6</accession>
<evidence type="ECO:0000313" key="4">
    <source>
        <dbReference type="Proteomes" id="UP000021816"/>
    </source>
</evidence>
<evidence type="ECO:0000256" key="2">
    <source>
        <dbReference type="SAM" id="SignalP"/>
    </source>
</evidence>
<dbReference type="EMBL" id="JEMX01000010">
    <property type="protein sequence ID" value="EXI82639.1"/>
    <property type="molecule type" value="Genomic_DNA"/>
</dbReference>
<comment type="caution">
    <text evidence="3">The sequence shown here is derived from an EMBL/GenBank/DDBJ whole genome shotgun (WGS) entry which is preliminary data.</text>
</comment>
<evidence type="ECO:0008006" key="5">
    <source>
        <dbReference type="Google" id="ProtNLM"/>
    </source>
</evidence>
<sequence precursor="true">MKTVPYLLLGIFVATSAAAQTIYETQGKNGPVFSDLPSEGRDLPSPGATEVELPPINISDAPAAVPKPPAKTPAEPPAVYYQTLAITQPESGGTIHSNTGQISVQLAIEPALRAEQGDAIVVSLDGAALPSTYPTAQFELSASEWQAAAKDDVQHQLQVSIMDRSGKLLLTSEPQSFYVHRATQSHRGR</sequence>
<dbReference type="PATRIC" id="fig|1454003.3.peg.437"/>
<gene>
    <name evidence="3" type="ORF">AW10_00425</name>
</gene>
<feature type="chain" id="PRO_5001462250" description="DUF4124 domain-containing protein" evidence="2">
    <location>
        <begin position="20"/>
        <end position="189"/>
    </location>
</feature>
<proteinExistence type="predicted"/>
<dbReference type="STRING" id="1454003.AW10_00425"/>
<reference evidence="3 4" key="1">
    <citation type="submission" date="2014-02" db="EMBL/GenBank/DDBJ databases">
        <title>Expanding our view of genomic diversity in Candidatus Accumulibacter clades.</title>
        <authorList>
            <person name="Skennerton C.T."/>
            <person name="Barr J.J."/>
            <person name="Slater F.R."/>
            <person name="Bond P.L."/>
            <person name="Tyson G.W."/>
        </authorList>
    </citation>
    <scope>NUCLEOTIDE SEQUENCE [LARGE SCALE GENOMIC DNA]</scope>
    <source>
        <strain evidence="4">BA-92</strain>
    </source>
</reference>
<dbReference type="Proteomes" id="UP000021816">
    <property type="component" value="Unassembled WGS sequence"/>
</dbReference>
<feature type="signal peptide" evidence="2">
    <location>
        <begin position="1"/>
        <end position="19"/>
    </location>
</feature>
<organism evidence="3 4">
    <name type="scientific">Candidatus Accumulibacter appositus</name>
    <dbReference type="NCBI Taxonomy" id="1454003"/>
    <lineage>
        <taxon>Bacteria</taxon>
        <taxon>Pseudomonadati</taxon>
        <taxon>Pseudomonadota</taxon>
        <taxon>Betaproteobacteria</taxon>
        <taxon>Candidatus Accumulibacter</taxon>
    </lineage>
</organism>